<sequence length="288" mass="30704">MDFELNTPRTDELGDAVAALRSWQSDDAPLQLHPGDLGWYWQLGVEKTAASVRIWRRDGEIAAVGFLDGPDVLRLTTAPDLLHDEALARRIAADLDDPERGVLPAGKVNAEVPNGAALHEQLAETGWDTDEAWTPLRRDLTAPVEDSGLRIAVVGPEQAELRAALQRSAFEGSTFSVERWQAMASGPAYADARCLIGFDENGDAVATATVWSAGPGRPGLIEPMGVHADHRGRGHGKAICVAAAAVLQELGSSSVMVCTPSSLTGAVATYRSAGFAPLPERFDRHRAA</sequence>
<gene>
    <name evidence="2" type="ORF">QWI33_00835</name>
</gene>
<evidence type="ECO:0000259" key="1">
    <source>
        <dbReference type="PROSITE" id="PS51186"/>
    </source>
</evidence>
<dbReference type="EMBL" id="JAUEMJ010000001">
    <property type="protein sequence ID" value="MDN3238257.1"/>
    <property type="molecule type" value="Genomic_DNA"/>
</dbReference>
<evidence type="ECO:0000313" key="3">
    <source>
        <dbReference type="Proteomes" id="UP001171902"/>
    </source>
</evidence>
<dbReference type="SUPFAM" id="SSF55729">
    <property type="entry name" value="Acyl-CoA N-acyltransferases (Nat)"/>
    <property type="match status" value="1"/>
</dbReference>
<accession>A0ABT7YHZ1</accession>
<organism evidence="2 3">
    <name type="scientific">Glycomyces tritici</name>
    <dbReference type="NCBI Taxonomy" id="2665176"/>
    <lineage>
        <taxon>Bacteria</taxon>
        <taxon>Bacillati</taxon>
        <taxon>Actinomycetota</taxon>
        <taxon>Actinomycetes</taxon>
        <taxon>Glycomycetales</taxon>
        <taxon>Glycomycetaceae</taxon>
        <taxon>Glycomyces</taxon>
    </lineage>
</organism>
<keyword evidence="3" id="KW-1185">Reference proteome</keyword>
<dbReference type="Pfam" id="PF00583">
    <property type="entry name" value="Acetyltransf_1"/>
    <property type="match status" value="1"/>
</dbReference>
<dbReference type="InterPro" id="IPR000182">
    <property type="entry name" value="GNAT_dom"/>
</dbReference>
<feature type="domain" description="N-acetyltransferase" evidence="1">
    <location>
        <begin position="149"/>
        <end position="288"/>
    </location>
</feature>
<dbReference type="RefSeq" id="WP_289953931.1">
    <property type="nucleotide sequence ID" value="NZ_JAUEMJ010000001.1"/>
</dbReference>
<dbReference type="Proteomes" id="UP001171902">
    <property type="component" value="Unassembled WGS sequence"/>
</dbReference>
<name>A0ABT7YHZ1_9ACTN</name>
<dbReference type="Gene3D" id="3.40.630.30">
    <property type="match status" value="1"/>
</dbReference>
<comment type="caution">
    <text evidence="2">The sequence shown here is derived from an EMBL/GenBank/DDBJ whole genome shotgun (WGS) entry which is preliminary data.</text>
</comment>
<reference evidence="2" key="1">
    <citation type="submission" date="2023-06" db="EMBL/GenBank/DDBJ databases">
        <title>Gycomyces niveus sp.nov., a novel actinomycete isolated from soil in Shouguang.</title>
        <authorList>
            <person name="Yang X."/>
            <person name="Zhao J."/>
        </authorList>
    </citation>
    <scope>NUCLEOTIDE SEQUENCE</scope>
    <source>
        <strain evidence="2">NEAU C2</strain>
    </source>
</reference>
<dbReference type="InterPro" id="IPR016181">
    <property type="entry name" value="Acyl_CoA_acyltransferase"/>
</dbReference>
<proteinExistence type="predicted"/>
<dbReference type="PROSITE" id="PS51186">
    <property type="entry name" value="GNAT"/>
    <property type="match status" value="1"/>
</dbReference>
<dbReference type="CDD" id="cd04301">
    <property type="entry name" value="NAT_SF"/>
    <property type="match status" value="1"/>
</dbReference>
<evidence type="ECO:0000313" key="2">
    <source>
        <dbReference type="EMBL" id="MDN3238257.1"/>
    </source>
</evidence>
<protein>
    <submittedName>
        <fullName evidence="2">GNAT family N-acetyltransferase</fullName>
    </submittedName>
</protein>